<sequence>MDYRELAMELMKTMFVMNKARPHKEITEAMHGESFVMRYLAHQNDYVLPSEISKIMGISSARVAAALNSLEKKGLITRQIDPEDRRRILITLTTEGRASGIEQQQEVLEKFAGMLSHLGEHDAREYVRIAGRLAEYASKESHHE</sequence>
<proteinExistence type="predicted"/>
<evidence type="ECO:0000313" key="2">
    <source>
        <dbReference type="Proteomes" id="UP000594014"/>
    </source>
</evidence>
<organism evidence="1 2">
    <name type="scientific">Anoxybacterium hadale</name>
    <dbReference type="NCBI Taxonomy" id="3408580"/>
    <lineage>
        <taxon>Bacteria</taxon>
        <taxon>Bacillati</taxon>
        <taxon>Bacillota</taxon>
        <taxon>Clostridia</taxon>
        <taxon>Peptostreptococcales</taxon>
        <taxon>Anaerovoracaceae</taxon>
        <taxon>Anoxybacterium</taxon>
    </lineage>
</organism>
<reference evidence="1" key="1">
    <citation type="submission" date="2019-08" db="EMBL/GenBank/DDBJ databases">
        <title>Genome sequence of Clostridiales bacterium MT110.</title>
        <authorList>
            <person name="Cao J."/>
        </authorList>
    </citation>
    <scope>NUCLEOTIDE SEQUENCE</scope>
    <source>
        <strain evidence="1">MT110</strain>
    </source>
</reference>
<protein>
    <submittedName>
        <fullName evidence="1">MarR family transcriptional regulator</fullName>
    </submittedName>
</protein>
<dbReference type="EMBL" id="CP042469">
    <property type="protein sequence ID" value="QOX62005.1"/>
    <property type="molecule type" value="Genomic_DNA"/>
</dbReference>
<evidence type="ECO:0000313" key="1">
    <source>
        <dbReference type="EMBL" id="QOX62005.1"/>
    </source>
</evidence>
<keyword evidence="2" id="KW-1185">Reference proteome</keyword>
<gene>
    <name evidence="1" type="ORF">FRZ06_00865</name>
</gene>
<accession>A0ACD1A6K2</accession>
<name>A0ACD1A6K2_9FIRM</name>
<dbReference type="Proteomes" id="UP000594014">
    <property type="component" value="Chromosome"/>
</dbReference>